<dbReference type="Proteomes" id="UP000076447">
    <property type="component" value="Unassembled WGS sequence"/>
</dbReference>
<dbReference type="OrthoDB" id="5142315at2"/>
<name>A0A163QPK6_9CELL</name>
<sequence length="291" mass="30322">MSDDLSPAHDVLPFGRAPRPDTGPALAERLREVMTRNLGPHASGLDRVRIDAATVPGSPDVQSLDVDVTGLVVRAMGAADAPDPAENVEHVVGREKAVTRTIRAQGHPVTVAGVAVDLDAEIRDLRFSWVEGADGSLSIEESGQSTEHPVSGHLRAAASRDALVTTVRELATKALADQGFTLTALDVDLASRGPRAASIVASAKIRKGFLSASAQITATAEIDQAMVLTLSNIGATSRNPVVAALLLAVRGKLEQVDGKRIDLASSLPPGVTLSDVRLDVGEQLVLSVRVG</sequence>
<feature type="region of interest" description="Disordered" evidence="1">
    <location>
        <begin position="1"/>
        <end position="23"/>
    </location>
</feature>
<proteinExistence type="predicted"/>
<organism evidence="2 3">
    <name type="scientific">Oerskovia enterophila</name>
    <dbReference type="NCBI Taxonomy" id="43678"/>
    <lineage>
        <taxon>Bacteria</taxon>
        <taxon>Bacillati</taxon>
        <taxon>Actinomycetota</taxon>
        <taxon>Actinomycetes</taxon>
        <taxon>Micrococcales</taxon>
        <taxon>Cellulomonadaceae</taxon>
        <taxon>Oerskovia</taxon>
    </lineage>
</organism>
<reference evidence="2 3" key="1">
    <citation type="submission" date="2016-01" db="EMBL/GenBank/DDBJ databases">
        <title>Genome sequence of Oerskovia enterophila VJag, an agar and cellulose degrading bacterium.</title>
        <authorList>
            <person name="Poehlein A."/>
            <person name="Jag V."/>
            <person name="Bengelsdorf F."/>
            <person name="Duerre P."/>
            <person name="Daniel R."/>
        </authorList>
    </citation>
    <scope>NUCLEOTIDE SEQUENCE [LARGE SCALE GENOMIC DNA]</scope>
    <source>
        <strain evidence="2 3">VJag</strain>
    </source>
</reference>
<protein>
    <submittedName>
        <fullName evidence="2">Uncharacterized protein</fullName>
    </submittedName>
</protein>
<evidence type="ECO:0000313" key="3">
    <source>
        <dbReference type="Proteomes" id="UP000076447"/>
    </source>
</evidence>
<evidence type="ECO:0000256" key="1">
    <source>
        <dbReference type="SAM" id="MobiDB-lite"/>
    </source>
</evidence>
<dbReference type="PATRIC" id="fig|43678.3.peg.3094"/>
<accession>A0A163QPK6</accession>
<gene>
    <name evidence="2" type="ORF">OJAG_29570</name>
</gene>
<comment type="caution">
    <text evidence="2">The sequence shown here is derived from an EMBL/GenBank/DDBJ whole genome shotgun (WGS) entry which is preliminary data.</text>
</comment>
<evidence type="ECO:0000313" key="2">
    <source>
        <dbReference type="EMBL" id="KZM34393.1"/>
    </source>
</evidence>
<dbReference type="EMBL" id="LRIE01000080">
    <property type="protein sequence ID" value="KZM34393.1"/>
    <property type="molecule type" value="Genomic_DNA"/>
</dbReference>
<dbReference type="RefSeq" id="WP_068709409.1">
    <property type="nucleotide sequence ID" value="NZ_LRIE01000080.1"/>
</dbReference>
<dbReference type="AlphaFoldDB" id="A0A163QPK6"/>